<protein>
    <submittedName>
        <fullName evidence="1">Uncharacterized protein</fullName>
    </submittedName>
</protein>
<dbReference type="EMBL" id="SOSA01001037">
    <property type="protein sequence ID" value="THC87805.1"/>
    <property type="molecule type" value="Genomic_DNA"/>
</dbReference>
<accession>A0A4S3IZP7</accession>
<dbReference type="Proteomes" id="UP000308092">
    <property type="component" value="Unassembled WGS sequence"/>
</dbReference>
<comment type="caution">
    <text evidence="1">The sequence shown here is derived from an EMBL/GenBank/DDBJ whole genome shotgun (WGS) entry which is preliminary data.</text>
</comment>
<proteinExistence type="predicted"/>
<dbReference type="VEuPathDB" id="FungiDB:EYZ11_012748"/>
<evidence type="ECO:0000313" key="2">
    <source>
        <dbReference type="Proteomes" id="UP000308092"/>
    </source>
</evidence>
<dbReference type="AlphaFoldDB" id="A0A4S3IZP7"/>
<organism evidence="1 2">
    <name type="scientific">Aspergillus tanneri</name>
    <dbReference type="NCBI Taxonomy" id="1220188"/>
    <lineage>
        <taxon>Eukaryota</taxon>
        <taxon>Fungi</taxon>
        <taxon>Dikarya</taxon>
        <taxon>Ascomycota</taxon>
        <taxon>Pezizomycotina</taxon>
        <taxon>Eurotiomycetes</taxon>
        <taxon>Eurotiomycetidae</taxon>
        <taxon>Eurotiales</taxon>
        <taxon>Aspergillaceae</taxon>
        <taxon>Aspergillus</taxon>
        <taxon>Aspergillus subgen. Circumdati</taxon>
    </lineage>
</organism>
<keyword evidence="2" id="KW-1185">Reference proteome</keyword>
<sequence>MVGYEWREEEKSIILTSSAHQSLFGEKVRELQKEHNLGDSSRSWSKIKVYDYIDQLSIFGLSKLFKPTPNNQEIANRVSPW</sequence>
<gene>
    <name evidence="1" type="ORF">EYZ11_012748</name>
</gene>
<name>A0A4S3IZP7_9EURO</name>
<reference evidence="1 2" key="1">
    <citation type="submission" date="2019-03" db="EMBL/GenBank/DDBJ databases">
        <title>The genome sequence of a newly discovered highly antifungal drug resistant Aspergillus species, Aspergillus tanneri NIH 1004.</title>
        <authorList>
            <person name="Mounaud S."/>
            <person name="Singh I."/>
            <person name="Joardar V."/>
            <person name="Pakala S."/>
            <person name="Pakala S."/>
            <person name="Venepally P."/>
            <person name="Hoover J."/>
            <person name="Nierman W."/>
            <person name="Chung J."/>
            <person name="Losada L."/>
        </authorList>
    </citation>
    <scope>NUCLEOTIDE SEQUENCE [LARGE SCALE GENOMIC DNA]</scope>
    <source>
        <strain evidence="1 2">NIH1004</strain>
    </source>
</reference>
<evidence type="ECO:0000313" key="1">
    <source>
        <dbReference type="EMBL" id="THC87805.1"/>
    </source>
</evidence>